<dbReference type="EMBL" id="VSRR010008112">
    <property type="protein sequence ID" value="MPC48108.1"/>
    <property type="molecule type" value="Genomic_DNA"/>
</dbReference>
<reference evidence="1 2" key="1">
    <citation type="submission" date="2019-05" db="EMBL/GenBank/DDBJ databases">
        <title>Another draft genome of Portunus trituberculatus and its Hox gene families provides insights of decapod evolution.</title>
        <authorList>
            <person name="Jeong J.-H."/>
            <person name="Song I."/>
            <person name="Kim S."/>
            <person name="Choi T."/>
            <person name="Kim D."/>
            <person name="Ryu S."/>
            <person name="Kim W."/>
        </authorList>
    </citation>
    <scope>NUCLEOTIDE SEQUENCE [LARGE SCALE GENOMIC DNA]</scope>
    <source>
        <tissue evidence="1">Muscle</tissue>
    </source>
</reference>
<organism evidence="1 2">
    <name type="scientific">Portunus trituberculatus</name>
    <name type="common">Swimming crab</name>
    <name type="synonym">Neptunus trituberculatus</name>
    <dbReference type="NCBI Taxonomy" id="210409"/>
    <lineage>
        <taxon>Eukaryota</taxon>
        <taxon>Metazoa</taxon>
        <taxon>Ecdysozoa</taxon>
        <taxon>Arthropoda</taxon>
        <taxon>Crustacea</taxon>
        <taxon>Multicrustacea</taxon>
        <taxon>Malacostraca</taxon>
        <taxon>Eumalacostraca</taxon>
        <taxon>Eucarida</taxon>
        <taxon>Decapoda</taxon>
        <taxon>Pleocyemata</taxon>
        <taxon>Brachyura</taxon>
        <taxon>Eubrachyura</taxon>
        <taxon>Portunoidea</taxon>
        <taxon>Portunidae</taxon>
        <taxon>Portuninae</taxon>
        <taxon>Portunus</taxon>
    </lineage>
</organism>
<dbReference type="Proteomes" id="UP000324222">
    <property type="component" value="Unassembled WGS sequence"/>
</dbReference>
<proteinExistence type="predicted"/>
<sequence>MQPCSTSWVFEMEIVRRGSVLSGTGGVVRSRGK</sequence>
<evidence type="ECO:0000313" key="1">
    <source>
        <dbReference type="EMBL" id="MPC48108.1"/>
    </source>
</evidence>
<protein>
    <submittedName>
        <fullName evidence="1">Uncharacterized protein</fullName>
    </submittedName>
</protein>
<name>A0A5B7FT15_PORTR</name>
<accession>A0A5B7FT15</accession>
<gene>
    <name evidence="1" type="ORF">E2C01_041874</name>
</gene>
<evidence type="ECO:0000313" key="2">
    <source>
        <dbReference type="Proteomes" id="UP000324222"/>
    </source>
</evidence>
<keyword evidence="2" id="KW-1185">Reference proteome</keyword>
<comment type="caution">
    <text evidence="1">The sequence shown here is derived from an EMBL/GenBank/DDBJ whole genome shotgun (WGS) entry which is preliminary data.</text>
</comment>
<dbReference type="AlphaFoldDB" id="A0A5B7FT15"/>